<comment type="caution">
    <text evidence="8">The sequence shown here is derived from an EMBL/GenBank/DDBJ whole genome shotgun (WGS) entry which is preliminary data.</text>
</comment>
<evidence type="ECO:0000256" key="4">
    <source>
        <dbReference type="ARBA" id="ARBA00022692"/>
    </source>
</evidence>
<keyword evidence="2" id="KW-0813">Transport</keyword>
<dbReference type="Pfam" id="PF02028">
    <property type="entry name" value="BCCT"/>
    <property type="match status" value="1"/>
</dbReference>
<dbReference type="AlphaFoldDB" id="A0AAW5Z849"/>
<dbReference type="PANTHER" id="PTHR30047:SF12">
    <property type="entry name" value="BCCT-FAMILY TRANSPORTER"/>
    <property type="match status" value="1"/>
</dbReference>
<keyword evidence="4 7" id="KW-0812">Transmembrane</keyword>
<dbReference type="InterPro" id="IPR000060">
    <property type="entry name" value="BCCT_transptr"/>
</dbReference>
<accession>A0AAW5Z849</accession>
<feature type="non-terminal residue" evidence="8">
    <location>
        <position position="96"/>
    </location>
</feature>
<dbReference type="EMBL" id="JANWOR010000364">
    <property type="protein sequence ID" value="MDA4178387.1"/>
    <property type="molecule type" value="Genomic_DNA"/>
</dbReference>
<feature type="non-terminal residue" evidence="8">
    <location>
        <position position="1"/>
    </location>
</feature>
<comment type="subcellular location">
    <subcellularLocation>
        <location evidence="1">Cell membrane</location>
        <topology evidence="1">Multi-pass membrane protein</topology>
    </subcellularLocation>
</comment>
<reference evidence="8" key="1">
    <citation type="submission" date="2022-08" db="EMBL/GenBank/DDBJ databases">
        <title>Genome sequencing of human pathogens.</title>
        <authorList>
            <person name="Cao X."/>
        </authorList>
    </citation>
    <scope>NUCLEOTIDE SEQUENCE</scope>
    <source>
        <strain evidence="8">EC16126</strain>
    </source>
</reference>
<name>A0AAW5Z849_ECOLX</name>
<dbReference type="GO" id="GO:0005886">
    <property type="term" value="C:plasma membrane"/>
    <property type="evidence" value="ECO:0007669"/>
    <property type="project" value="UniProtKB-SubCell"/>
</dbReference>
<feature type="transmembrane region" description="Helical" evidence="7">
    <location>
        <begin position="53"/>
        <end position="75"/>
    </location>
</feature>
<evidence type="ECO:0000313" key="8">
    <source>
        <dbReference type="EMBL" id="MDA4178387.1"/>
    </source>
</evidence>
<dbReference type="PANTHER" id="PTHR30047">
    <property type="entry name" value="HIGH-AFFINITY CHOLINE TRANSPORT PROTEIN-RELATED"/>
    <property type="match status" value="1"/>
</dbReference>
<protein>
    <submittedName>
        <fullName evidence="8">BCCT family transporter</fullName>
    </submittedName>
</protein>
<evidence type="ECO:0000256" key="3">
    <source>
        <dbReference type="ARBA" id="ARBA00022475"/>
    </source>
</evidence>
<dbReference type="RefSeq" id="WP_271097813.1">
    <property type="nucleotide sequence ID" value="NZ_JANWOR010000364.1"/>
</dbReference>
<evidence type="ECO:0000313" key="9">
    <source>
        <dbReference type="Proteomes" id="UP001211064"/>
    </source>
</evidence>
<evidence type="ECO:0000256" key="6">
    <source>
        <dbReference type="ARBA" id="ARBA00023136"/>
    </source>
</evidence>
<evidence type="ECO:0000256" key="1">
    <source>
        <dbReference type="ARBA" id="ARBA00004651"/>
    </source>
</evidence>
<sequence length="96" mass="10685">AVAYTMAATSTRNLKEGDDPDRALRLFWCVVITLIPLSILFTGASLETMKTTVVLTALPFLVILLVKVGGFIRWLKQDYADIPAHQVEHYLPQTPV</sequence>
<feature type="transmembrane region" description="Helical" evidence="7">
    <location>
        <begin position="23"/>
        <end position="41"/>
    </location>
</feature>
<keyword evidence="5 7" id="KW-1133">Transmembrane helix</keyword>
<organism evidence="8 9">
    <name type="scientific">Escherichia coli</name>
    <dbReference type="NCBI Taxonomy" id="562"/>
    <lineage>
        <taxon>Bacteria</taxon>
        <taxon>Pseudomonadati</taxon>
        <taxon>Pseudomonadota</taxon>
        <taxon>Gammaproteobacteria</taxon>
        <taxon>Enterobacterales</taxon>
        <taxon>Enterobacteriaceae</taxon>
        <taxon>Escherichia</taxon>
    </lineage>
</organism>
<gene>
    <name evidence="8" type="ORF">NY836_13430</name>
</gene>
<dbReference type="GO" id="GO:0022857">
    <property type="term" value="F:transmembrane transporter activity"/>
    <property type="evidence" value="ECO:0007669"/>
    <property type="project" value="InterPro"/>
</dbReference>
<evidence type="ECO:0000256" key="5">
    <source>
        <dbReference type="ARBA" id="ARBA00022989"/>
    </source>
</evidence>
<keyword evidence="3" id="KW-1003">Cell membrane</keyword>
<keyword evidence="6 7" id="KW-0472">Membrane</keyword>
<dbReference type="Proteomes" id="UP001211064">
    <property type="component" value="Unassembled WGS sequence"/>
</dbReference>
<proteinExistence type="predicted"/>
<evidence type="ECO:0000256" key="7">
    <source>
        <dbReference type="SAM" id="Phobius"/>
    </source>
</evidence>
<evidence type="ECO:0000256" key="2">
    <source>
        <dbReference type="ARBA" id="ARBA00022448"/>
    </source>
</evidence>